<protein>
    <submittedName>
        <fullName evidence="6">Xylulokinase</fullName>
    </submittedName>
</protein>
<dbReference type="InterPro" id="IPR000577">
    <property type="entry name" value="Carb_kinase_FGGY"/>
</dbReference>
<comment type="similarity">
    <text evidence="1">Belongs to the FGGY kinase family.</text>
</comment>
<dbReference type="EMBL" id="LT796768">
    <property type="protein sequence ID" value="SKB08313.1"/>
    <property type="molecule type" value="Genomic_DNA"/>
</dbReference>
<dbReference type="Pfam" id="PF02782">
    <property type="entry name" value="FGGY_C"/>
    <property type="match status" value="1"/>
</dbReference>
<proteinExistence type="inferred from homology"/>
<dbReference type="GO" id="GO:0016301">
    <property type="term" value="F:kinase activity"/>
    <property type="evidence" value="ECO:0007669"/>
    <property type="project" value="UniProtKB-KW"/>
</dbReference>
<evidence type="ECO:0000256" key="3">
    <source>
        <dbReference type="ARBA" id="ARBA00022777"/>
    </source>
</evidence>
<gene>
    <name evidence="6" type="ORF">SAMN06295964_2101</name>
</gene>
<dbReference type="AlphaFoldDB" id="A0A1T4Z372"/>
<dbReference type="InterPro" id="IPR043129">
    <property type="entry name" value="ATPase_NBD"/>
</dbReference>
<accession>A0A1T4Z372</accession>
<reference evidence="7" key="1">
    <citation type="submission" date="2017-02" db="EMBL/GenBank/DDBJ databases">
        <authorList>
            <person name="Varghese N."/>
            <person name="Submissions S."/>
        </authorList>
    </citation>
    <scope>NUCLEOTIDE SEQUENCE [LARGE SCALE GENOMIC DNA]</scope>
    <source>
        <strain evidence="7">9H-4</strain>
    </source>
</reference>
<evidence type="ECO:0000313" key="7">
    <source>
        <dbReference type="Proteomes" id="UP000191040"/>
    </source>
</evidence>
<dbReference type="Proteomes" id="UP000191040">
    <property type="component" value="Chromosome I"/>
</dbReference>
<dbReference type="InterPro" id="IPR018485">
    <property type="entry name" value="FGGY_C"/>
</dbReference>
<evidence type="ECO:0000256" key="1">
    <source>
        <dbReference type="ARBA" id="ARBA00009156"/>
    </source>
</evidence>
<evidence type="ECO:0000256" key="2">
    <source>
        <dbReference type="ARBA" id="ARBA00022679"/>
    </source>
</evidence>
<dbReference type="InterPro" id="IPR018484">
    <property type="entry name" value="FGGY_N"/>
</dbReference>
<dbReference type="Gene3D" id="3.30.420.40">
    <property type="match status" value="2"/>
</dbReference>
<keyword evidence="7" id="KW-1185">Reference proteome</keyword>
<keyword evidence="2" id="KW-0808">Transferase</keyword>
<dbReference type="STRING" id="1736691.SAMN06295964_2101"/>
<dbReference type="Pfam" id="PF00370">
    <property type="entry name" value="FGGY_N"/>
    <property type="match status" value="1"/>
</dbReference>
<dbReference type="PANTHER" id="PTHR43095">
    <property type="entry name" value="SUGAR KINASE"/>
    <property type="match status" value="1"/>
</dbReference>
<organism evidence="6 7">
    <name type="scientific">Aeromicrobium choanae</name>
    <dbReference type="NCBI Taxonomy" id="1736691"/>
    <lineage>
        <taxon>Bacteria</taxon>
        <taxon>Bacillati</taxon>
        <taxon>Actinomycetota</taxon>
        <taxon>Actinomycetes</taxon>
        <taxon>Propionibacteriales</taxon>
        <taxon>Nocardioidaceae</taxon>
        <taxon>Aeromicrobium</taxon>
    </lineage>
</organism>
<dbReference type="SUPFAM" id="SSF53067">
    <property type="entry name" value="Actin-like ATPase domain"/>
    <property type="match status" value="2"/>
</dbReference>
<sequence length="468" mass="48864">MSRPCVLGLDLGTSGVKAVLVGQDGAVLARADRGYAVDSPHPHWAETDPAQWEAAARDAVRAVLASADVEVLAVGLDGQMHGTVLVDPEGDPVRPAVLWPDGRATAELALWQGLPAERRRALANPLAPGMTGPVLAWLTRHEPGVVARAHRVLLPKDWLRTRLVPGAFVTDHSDASATLAWDLELDEWSGAVLEAAGIRPDLLPEVVPSDTVVGRLAAPEATAWGLPPGIPVVAGCADAAATLVGSTSASGRLIVTVGSGAQVVLPGITPSFEGEVIHHTYRAADGGAYAMVAVMNAGIALTRVVSLLGGTWEDLYRDYDRHRSVPGFVPFLSGERLPTSAPAGSGRWFGLGLETERADLFAAALEGLCFTIRRGIESMPAVADPAIDVAGGGTRSPVFAQLLADVLGRDLCRVDLEDATAVGSARLAFAAAGLECPPVPERTGSAVRPGEPGPLDERYARFLAEVDR</sequence>
<evidence type="ECO:0000259" key="4">
    <source>
        <dbReference type="Pfam" id="PF00370"/>
    </source>
</evidence>
<dbReference type="GO" id="GO:0005975">
    <property type="term" value="P:carbohydrate metabolic process"/>
    <property type="evidence" value="ECO:0007669"/>
    <property type="project" value="InterPro"/>
</dbReference>
<evidence type="ECO:0000313" key="6">
    <source>
        <dbReference type="EMBL" id="SKB08313.1"/>
    </source>
</evidence>
<feature type="domain" description="Carbohydrate kinase FGGY N-terminal" evidence="4">
    <location>
        <begin position="6"/>
        <end position="245"/>
    </location>
</feature>
<keyword evidence="3 6" id="KW-0418">Kinase</keyword>
<dbReference type="CDD" id="cd07808">
    <property type="entry name" value="ASKHA_NBD_FGGY_EcXK-like"/>
    <property type="match status" value="1"/>
</dbReference>
<dbReference type="PANTHER" id="PTHR43095:SF6">
    <property type="entry name" value="XYLULOSE KINASE"/>
    <property type="match status" value="1"/>
</dbReference>
<evidence type="ECO:0000259" key="5">
    <source>
        <dbReference type="Pfam" id="PF02782"/>
    </source>
</evidence>
<dbReference type="InterPro" id="IPR050406">
    <property type="entry name" value="FGGY_Carb_Kinase"/>
</dbReference>
<feature type="domain" description="Carbohydrate kinase FGGY C-terminal" evidence="5">
    <location>
        <begin position="320"/>
        <end position="432"/>
    </location>
</feature>
<dbReference type="RefSeq" id="WP_172806329.1">
    <property type="nucleotide sequence ID" value="NZ_LT796768.1"/>
</dbReference>
<dbReference type="PIRSF" id="PIRSF000538">
    <property type="entry name" value="GlpK"/>
    <property type="match status" value="1"/>
</dbReference>
<name>A0A1T4Z372_9ACTN</name>